<keyword evidence="9" id="KW-1185">Reference proteome</keyword>
<dbReference type="GO" id="GO:0004713">
    <property type="term" value="F:protein tyrosine kinase activity"/>
    <property type="evidence" value="ECO:0007669"/>
    <property type="project" value="TreeGrafter"/>
</dbReference>
<sequence>MQHYQHSSSPQAAFNDFNNKKDEIDLFELCNVLWLNKVKIIALSLLFAIAAIIYALTAQQWWSSKAVIIPAQLNDFSEYQFQVKQFQPVFDVYQQDGTILVNEELTPLIDNEKLFQQFINSFNSLANKKAFLLSSEQFQEYLTNNEISDEEAISRTLNAWFHKIKAIITDKKRRDVYTLSLQATTGESSFALLNSYIAFVSAQVFKDNLSNLTAVTQAKENELKQMLTIFEAQASNYIDVEKQRSLLSLDIAKAAKLEQPVTNITDNKLFDIQLGAKALQAKVKALDSIENLGVVDPNIQQVKAKLSLLKSTKVNSNISFKTFRFLENVEMPLNRDKPKRVLIVIFGTLLGGILAAVIVLIQHAISKHKEE</sequence>
<dbReference type="InterPro" id="IPR003856">
    <property type="entry name" value="LPS_length_determ_N"/>
</dbReference>
<keyword evidence="4 6" id="KW-1133">Transmembrane helix</keyword>
<evidence type="ECO:0000256" key="6">
    <source>
        <dbReference type="SAM" id="Phobius"/>
    </source>
</evidence>
<dbReference type="InterPro" id="IPR050445">
    <property type="entry name" value="Bact_polysacc_biosynth/exp"/>
</dbReference>
<comment type="subcellular location">
    <subcellularLocation>
        <location evidence="1">Cell membrane</location>
        <topology evidence="1">Multi-pass membrane protein</topology>
    </subcellularLocation>
</comment>
<keyword evidence="5 6" id="KW-0472">Membrane</keyword>
<keyword evidence="2" id="KW-1003">Cell membrane</keyword>
<comment type="caution">
    <text evidence="8">The sequence shown here is derived from an EMBL/GenBank/DDBJ whole genome shotgun (WGS) entry which is preliminary data.</text>
</comment>
<keyword evidence="3 6" id="KW-0812">Transmembrane</keyword>
<feature type="domain" description="Polysaccharide chain length determinant N-terminal" evidence="7">
    <location>
        <begin position="22"/>
        <end position="105"/>
    </location>
</feature>
<feature type="transmembrane region" description="Helical" evidence="6">
    <location>
        <begin position="341"/>
        <end position="365"/>
    </location>
</feature>
<dbReference type="PANTHER" id="PTHR32309">
    <property type="entry name" value="TYROSINE-PROTEIN KINASE"/>
    <property type="match status" value="1"/>
</dbReference>
<evidence type="ECO:0000313" key="9">
    <source>
        <dbReference type="Proteomes" id="UP000240481"/>
    </source>
</evidence>
<name>A0A0J8V599_9GAMM</name>
<dbReference type="STRING" id="680026.AB733_23310"/>
<evidence type="ECO:0000256" key="4">
    <source>
        <dbReference type="ARBA" id="ARBA00022989"/>
    </source>
</evidence>
<dbReference type="SUPFAM" id="SSF160355">
    <property type="entry name" value="Bacterial polysaccharide co-polymerase-like"/>
    <property type="match status" value="1"/>
</dbReference>
<evidence type="ECO:0000256" key="2">
    <source>
        <dbReference type="ARBA" id="ARBA00022475"/>
    </source>
</evidence>
<evidence type="ECO:0000256" key="1">
    <source>
        <dbReference type="ARBA" id="ARBA00004651"/>
    </source>
</evidence>
<gene>
    <name evidence="8" type="ORF">C9I94_17090</name>
</gene>
<accession>A0A0J8V599</accession>
<organism evidence="8 9">
    <name type="scientific">Photobacterium swingsii</name>
    <dbReference type="NCBI Taxonomy" id="680026"/>
    <lineage>
        <taxon>Bacteria</taxon>
        <taxon>Pseudomonadati</taxon>
        <taxon>Pseudomonadota</taxon>
        <taxon>Gammaproteobacteria</taxon>
        <taxon>Vibrionales</taxon>
        <taxon>Vibrionaceae</taxon>
        <taxon>Photobacterium</taxon>
    </lineage>
</organism>
<dbReference type="Pfam" id="PF02706">
    <property type="entry name" value="Wzz"/>
    <property type="match status" value="1"/>
</dbReference>
<feature type="transmembrane region" description="Helical" evidence="6">
    <location>
        <begin position="38"/>
        <end position="56"/>
    </location>
</feature>
<dbReference type="GO" id="GO:0005886">
    <property type="term" value="C:plasma membrane"/>
    <property type="evidence" value="ECO:0007669"/>
    <property type="project" value="UniProtKB-SubCell"/>
</dbReference>
<evidence type="ECO:0000313" key="8">
    <source>
        <dbReference type="EMBL" id="PSW23334.1"/>
    </source>
</evidence>
<proteinExistence type="predicted"/>
<evidence type="ECO:0000256" key="5">
    <source>
        <dbReference type="ARBA" id="ARBA00023136"/>
    </source>
</evidence>
<reference evidence="8 9" key="1">
    <citation type="submission" date="2018-01" db="EMBL/GenBank/DDBJ databases">
        <title>Whole genome sequencing of Histamine producing bacteria.</title>
        <authorList>
            <person name="Butler K."/>
        </authorList>
    </citation>
    <scope>NUCLEOTIDE SEQUENCE [LARGE SCALE GENOMIC DNA]</scope>
    <source>
        <strain evidence="8 9">DSM 24669</strain>
    </source>
</reference>
<dbReference type="Gene3D" id="3.30.1890.10">
    <property type="entry name" value="FepE-like"/>
    <property type="match status" value="1"/>
</dbReference>
<evidence type="ECO:0000259" key="7">
    <source>
        <dbReference type="Pfam" id="PF02706"/>
    </source>
</evidence>
<dbReference type="AlphaFoldDB" id="A0A0J8V599"/>
<dbReference type="PANTHER" id="PTHR32309:SF13">
    <property type="entry name" value="FERRIC ENTEROBACTIN TRANSPORT PROTEIN FEPE"/>
    <property type="match status" value="1"/>
</dbReference>
<dbReference type="EMBL" id="PYLZ01000009">
    <property type="protein sequence ID" value="PSW23334.1"/>
    <property type="molecule type" value="Genomic_DNA"/>
</dbReference>
<dbReference type="Proteomes" id="UP000240481">
    <property type="component" value="Unassembled WGS sequence"/>
</dbReference>
<evidence type="ECO:0000256" key="3">
    <source>
        <dbReference type="ARBA" id="ARBA00022692"/>
    </source>
</evidence>
<protein>
    <submittedName>
        <fullName evidence="8">LPS chain length-determining protein</fullName>
    </submittedName>
</protein>